<organism evidence="1 2">
    <name type="scientific">Treponema maltophilum ATCC 51939</name>
    <dbReference type="NCBI Taxonomy" id="1125699"/>
    <lineage>
        <taxon>Bacteria</taxon>
        <taxon>Pseudomonadati</taxon>
        <taxon>Spirochaetota</taxon>
        <taxon>Spirochaetia</taxon>
        <taxon>Spirochaetales</taxon>
        <taxon>Treponemataceae</taxon>
        <taxon>Treponema</taxon>
    </lineage>
</organism>
<keyword evidence="2" id="KW-1185">Reference proteome</keyword>
<evidence type="ECO:0000313" key="1">
    <source>
        <dbReference type="EMBL" id="EPF31343.1"/>
    </source>
</evidence>
<dbReference type="Proteomes" id="UP000014541">
    <property type="component" value="Unassembled WGS sequence"/>
</dbReference>
<dbReference type="AlphaFoldDB" id="S3JZB5"/>
<dbReference type="HOGENOM" id="CLU_986741_0_0_12"/>
<proteinExistence type="predicted"/>
<evidence type="ECO:0000313" key="2">
    <source>
        <dbReference type="Proteomes" id="UP000014541"/>
    </source>
</evidence>
<gene>
    <name evidence="1" type="ORF">HMPREF9194_01689</name>
</gene>
<comment type="caution">
    <text evidence="1">The sequence shown here is derived from an EMBL/GenBank/DDBJ whole genome shotgun (WGS) entry which is preliminary data.</text>
</comment>
<dbReference type="PATRIC" id="fig|1125699.3.peg.1704"/>
<dbReference type="STRING" id="1125699.HMPREF9194_01689"/>
<accession>S3JZB5</accession>
<dbReference type="EMBL" id="ATFF01000006">
    <property type="protein sequence ID" value="EPF31343.1"/>
    <property type="molecule type" value="Genomic_DNA"/>
</dbReference>
<dbReference type="RefSeq" id="WP_016525954.1">
    <property type="nucleotide sequence ID" value="NZ_KE332518.1"/>
</dbReference>
<reference evidence="1 2" key="1">
    <citation type="submission" date="2013-04" db="EMBL/GenBank/DDBJ databases">
        <title>The Genome Sequence of Treponema maltophilum ATCC 51939.</title>
        <authorList>
            <consortium name="The Broad Institute Genomics Platform"/>
            <person name="Earl A."/>
            <person name="Ward D."/>
            <person name="Feldgarden M."/>
            <person name="Gevers D."/>
            <person name="Leonetti C."/>
            <person name="Blanton J.M."/>
            <person name="Dewhirst F.E."/>
            <person name="Izard J."/>
            <person name="Walker B."/>
            <person name="Young S."/>
            <person name="Zeng Q."/>
            <person name="Gargeya S."/>
            <person name="Fitzgerald M."/>
            <person name="Haas B."/>
            <person name="Abouelleil A."/>
            <person name="Allen A.W."/>
            <person name="Alvarado L."/>
            <person name="Arachchi H.M."/>
            <person name="Berlin A.M."/>
            <person name="Chapman S.B."/>
            <person name="Gainer-Dewar J."/>
            <person name="Goldberg J."/>
            <person name="Griggs A."/>
            <person name="Gujja S."/>
            <person name="Hansen M."/>
            <person name="Howarth C."/>
            <person name="Imamovic A."/>
            <person name="Ireland A."/>
            <person name="Larimer J."/>
            <person name="McCowan C."/>
            <person name="Murphy C."/>
            <person name="Pearson M."/>
            <person name="Poon T.W."/>
            <person name="Priest M."/>
            <person name="Roberts A."/>
            <person name="Saif S."/>
            <person name="Shea T."/>
            <person name="Sisk P."/>
            <person name="Sykes S."/>
            <person name="Wortman J."/>
            <person name="Nusbaum C."/>
            <person name="Birren B."/>
        </authorList>
    </citation>
    <scope>NUCLEOTIDE SEQUENCE [LARGE SCALE GENOMIC DNA]</scope>
    <source>
        <strain evidence="1 2">ATCC 51939</strain>
    </source>
</reference>
<sequence length="282" mass="34048">MKKKFLSIIILFLLFFIEAQSYKKEIQELMHSGETLEYTRPLKVNNQFSNYYFAYFTSRHWDYTYKRKGITCPIVVRENNKFKIVNSIYPDKYFSEVEELTIKNEKIINTAFFYNYENSNFYKQFNSYKLDDCLIFIVDIDNDGNEEILNFGQAEINSSSGFVIRKYIDNKWKRVFSEPFFGFYDWNPSILTGEPNNESMFDDEWFTPKPFPYDFVEYKGKVGLRIISYDRPKDWPTHYHAQFWAYDEETQKYEMLEEIWEAEEYTPPEGLIFVPPIKSFSD</sequence>
<name>S3JZB5_TREMA</name>
<protein>
    <submittedName>
        <fullName evidence="1">Uncharacterized protein</fullName>
    </submittedName>
</protein>